<dbReference type="AlphaFoldDB" id="G8ZWU2"/>
<dbReference type="STRING" id="1076872.G8ZWU2"/>
<name>G8ZWU2_TORDE</name>
<dbReference type="InParanoid" id="G8ZWU2"/>
<dbReference type="Proteomes" id="UP000005627">
    <property type="component" value="Chromosome 6"/>
</dbReference>
<dbReference type="GO" id="GO:0019358">
    <property type="term" value="P:nicotinate nucleotide salvage"/>
    <property type="evidence" value="ECO:0007669"/>
    <property type="project" value="EnsemblFungi"/>
</dbReference>
<evidence type="ECO:0000256" key="6">
    <source>
        <dbReference type="ARBA" id="ARBA00039017"/>
    </source>
</evidence>
<evidence type="ECO:0000256" key="4">
    <source>
        <dbReference type="ARBA" id="ARBA00022801"/>
    </source>
</evidence>
<organism evidence="9 10">
    <name type="scientific">Torulaspora delbrueckii</name>
    <name type="common">Yeast</name>
    <name type="synonym">Candida colliculosa</name>
    <dbReference type="NCBI Taxonomy" id="4950"/>
    <lineage>
        <taxon>Eukaryota</taxon>
        <taxon>Fungi</taxon>
        <taxon>Dikarya</taxon>
        <taxon>Ascomycota</taxon>
        <taxon>Saccharomycotina</taxon>
        <taxon>Saccharomycetes</taxon>
        <taxon>Saccharomycetales</taxon>
        <taxon>Saccharomycetaceae</taxon>
        <taxon>Torulaspora</taxon>
    </lineage>
</organism>
<dbReference type="GO" id="GO:0000781">
    <property type="term" value="C:chromosome, telomeric region"/>
    <property type="evidence" value="ECO:0007669"/>
    <property type="project" value="GOC"/>
</dbReference>
<dbReference type="HOGENOM" id="CLU_068979_13_0_1"/>
<accession>G8ZWU2</accession>
<evidence type="ECO:0000256" key="3">
    <source>
        <dbReference type="ARBA" id="ARBA00022723"/>
    </source>
</evidence>
<dbReference type="GO" id="GO:0008936">
    <property type="term" value="F:nicotinamidase activity"/>
    <property type="evidence" value="ECO:0007669"/>
    <property type="project" value="UniProtKB-EC"/>
</dbReference>
<keyword evidence="10" id="KW-1185">Reference proteome</keyword>
<dbReference type="GeneID" id="11501625"/>
<dbReference type="Pfam" id="PF00857">
    <property type="entry name" value="Isochorismatase"/>
    <property type="match status" value="1"/>
</dbReference>
<dbReference type="OrthoDB" id="3341310at2759"/>
<dbReference type="CDD" id="cd01011">
    <property type="entry name" value="nicotinamidase"/>
    <property type="match status" value="1"/>
</dbReference>
<sequence>MSVSALIVVDIQNDFLPGGSLAVPHGDEIIQPVIKLMEDPNRKWHRIILTRDWHTSDHISFARTHKKPDFSPITYHSVIPDDNATQEGTLWPVHCVQQTHGAQLADAIADEQKKLGCRIVDKGYLSDREYYSAFSDIWNYHRTELNNYLDSHHITDVYVVGLALDFCVKHTALSAAKRGYNTYILKDYTRAIHSDPESMKALEKELKENNVQLI</sequence>
<dbReference type="PANTHER" id="PTHR11080:SF2">
    <property type="entry name" value="LD05707P"/>
    <property type="match status" value="1"/>
</dbReference>
<dbReference type="GO" id="GO:0046872">
    <property type="term" value="F:metal ion binding"/>
    <property type="evidence" value="ECO:0007669"/>
    <property type="project" value="UniProtKB-KW"/>
</dbReference>
<dbReference type="GO" id="GO:0005777">
    <property type="term" value="C:peroxisome"/>
    <property type="evidence" value="ECO:0007669"/>
    <property type="project" value="EnsemblFungi"/>
</dbReference>
<dbReference type="KEGG" id="tdl:TDEL_0F02750"/>
<reference evidence="9 10" key="1">
    <citation type="journal article" date="2011" name="Proc. Natl. Acad. Sci. U.S.A.">
        <title>Evolutionary erosion of yeast sex chromosomes by mating-type switching accidents.</title>
        <authorList>
            <person name="Gordon J.L."/>
            <person name="Armisen D."/>
            <person name="Proux-Wera E."/>
            <person name="Oheigeartaigh S.S."/>
            <person name="Byrne K.P."/>
            <person name="Wolfe K.H."/>
        </authorList>
    </citation>
    <scope>NUCLEOTIDE SEQUENCE [LARGE SCALE GENOMIC DNA]</scope>
    <source>
        <strain evidence="10">ATCC 10662 / CBS 1146 / NBRC 0425 / NCYC 2629 / NRRL Y-866</strain>
    </source>
</reference>
<dbReference type="InterPro" id="IPR000868">
    <property type="entry name" value="Isochorismatase-like_dom"/>
</dbReference>
<proteinExistence type="inferred from homology"/>
<evidence type="ECO:0000313" key="10">
    <source>
        <dbReference type="Proteomes" id="UP000005627"/>
    </source>
</evidence>
<dbReference type="GO" id="GO:1904524">
    <property type="term" value="P:negative regulation of DNA amplification"/>
    <property type="evidence" value="ECO:0007669"/>
    <property type="project" value="EnsemblFungi"/>
</dbReference>
<evidence type="ECO:0000259" key="8">
    <source>
        <dbReference type="Pfam" id="PF00857"/>
    </source>
</evidence>
<dbReference type="eggNOG" id="KOG4003">
    <property type="taxonomic scope" value="Eukaryota"/>
</dbReference>
<dbReference type="SUPFAM" id="SSF52499">
    <property type="entry name" value="Isochorismatase-like hydrolases"/>
    <property type="match status" value="1"/>
</dbReference>
<dbReference type="EC" id="3.5.1.19" evidence="6"/>
<dbReference type="InterPro" id="IPR036380">
    <property type="entry name" value="Isochorismatase-like_sf"/>
</dbReference>
<dbReference type="GO" id="GO:0031509">
    <property type="term" value="P:subtelomeric heterochromatin formation"/>
    <property type="evidence" value="ECO:0007669"/>
    <property type="project" value="EnsemblFungi"/>
</dbReference>
<evidence type="ECO:0000256" key="5">
    <source>
        <dbReference type="ARBA" id="ARBA00037900"/>
    </source>
</evidence>
<evidence type="ECO:0000256" key="7">
    <source>
        <dbReference type="ARBA" id="ARBA00043224"/>
    </source>
</evidence>
<dbReference type="GO" id="GO:0005634">
    <property type="term" value="C:nucleus"/>
    <property type="evidence" value="ECO:0007669"/>
    <property type="project" value="EnsemblFungi"/>
</dbReference>
<dbReference type="FunCoup" id="G8ZWU2">
    <property type="interactions" value="476"/>
</dbReference>
<dbReference type="EMBL" id="HE616747">
    <property type="protein sequence ID" value="CCE93086.1"/>
    <property type="molecule type" value="Genomic_DNA"/>
</dbReference>
<protein>
    <recommendedName>
        <fullName evidence="6">nicotinamidase</fullName>
        <ecNumber evidence="6">3.5.1.19</ecNumber>
    </recommendedName>
    <alternativeName>
        <fullName evidence="7">Nicotinamide deamidase</fullName>
    </alternativeName>
</protein>
<dbReference type="GO" id="GO:0000183">
    <property type="term" value="P:rDNA heterochromatin formation"/>
    <property type="evidence" value="ECO:0007669"/>
    <property type="project" value="EnsemblFungi"/>
</dbReference>
<gene>
    <name evidence="9" type="primary">TDEL0F02750</name>
    <name evidence="9" type="ORF">TDEL_0F02750</name>
</gene>
<keyword evidence="2" id="KW-0662">Pyridine nucleotide biosynthesis</keyword>
<keyword evidence="4" id="KW-0378">Hydrolase</keyword>
<feature type="domain" description="Isochorismatase-like" evidence="8">
    <location>
        <begin position="4"/>
        <end position="202"/>
    </location>
</feature>
<keyword evidence="3" id="KW-0479">Metal-binding</keyword>
<dbReference type="PANTHER" id="PTHR11080">
    <property type="entry name" value="PYRAZINAMIDASE/NICOTINAMIDASE"/>
    <property type="match status" value="1"/>
</dbReference>
<evidence type="ECO:0000256" key="1">
    <source>
        <dbReference type="ARBA" id="ARBA00006336"/>
    </source>
</evidence>
<dbReference type="InterPro" id="IPR052347">
    <property type="entry name" value="Isochorismatase_Nicotinamidase"/>
</dbReference>
<dbReference type="Gene3D" id="3.40.50.850">
    <property type="entry name" value="Isochorismatase-like"/>
    <property type="match status" value="1"/>
</dbReference>
<evidence type="ECO:0000313" key="9">
    <source>
        <dbReference type="EMBL" id="CCE93086.1"/>
    </source>
</evidence>
<comment type="similarity">
    <text evidence="1">Belongs to the isochorismatase family.</text>
</comment>
<evidence type="ECO:0000256" key="2">
    <source>
        <dbReference type="ARBA" id="ARBA00022642"/>
    </source>
</evidence>
<dbReference type="RefSeq" id="XP_003682297.1">
    <property type="nucleotide sequence ID" value="XM_003682249.1"/>
</dbReference>
<comment type="pathway">
    <text evidence="5">Cofactor biosynthesis; nicotinate biosynthesis; nicotinate from nicotinamide: step 1/1.</text>
</comment>